<proteinExistence type="predicted"/>
<evidence type="ECO:0000256" key="1">
    <source>
        <dbReference type="ARBA" id="ARBA00022676"/>
    </source>
</evidence>
<gene>
    <name evidence="3" type="ORF">CYMTET_47098</name>
</gene>
<dbReference type="SUPFAM" id="SSF53756">
    <property type="entry name" value="UDP-Glycosyltransferase/glycogen phosphorylase"/>
    <property type="match status" value="1"/>
</dbReference>
<dbReference type="Pfam" id="PF00534">
    <property type="entry name" value="Glycos_transf_1"/>
    <property type="match status" value="1"/>
</dbReference>
<dbReference type="CDD" id="cd03801">
    <property type="entry name" value="GT4_PimA-like"/>
    <property type="match status" value="1"/>
</dbReference>
<keyword evidence="1" id="KW-0808">Transferase</keyword>
<keyword evidence="1" id="KW-0328">Glycosyltransferase</keyword>
<feature type="domain" description="Glycosyl transferase family 1" evidence="2">
    <location>
        <begin position="970"/>
        <end position="1107"/>
    </location>
</feature>
<keyword evidence="4" id="KW-1185">Reference proteome</keyword>
<dbReference type="SUPFAM" id="SSF75005">
    <property type="entry name" value="Arabinanase/levansucrase/invertase"/>
    <property type="match status" value="1"/>
</dbReference>
<evidence type="ECO:0000259" key="2">
    <source>
        <dbReference type="Pfam" id="PF00534"/>
    </source>
</evidence>
<accession>A0AAE0BUX4</accession>
<reference evidence="3 4" key="1">
    <citation type="journal article" date="2015" name="Genome Biol. Evol.">
        <title>Comparative Genomics of a Bacterivorous Green Alga Reveals Evolutionary Causalities and Consequences of Phago-Mixotrophic Mode of Nutrition.</title>
        <authorList>
            <person name="Burns J.A."/>
            <person name="Paasch A."/>
            <person name="Narechania A."/>
            <person name="Kim E."/>
        </authorList>
    </citation>
    <scope>NUCLEOTIDE SEQUENCE [LARGE SCALE GENOMIC DNA]</scope>
    <source>
        <strain evidence="3 4">PLY_AMNH</strain>
    </source>
</reference>
<organism evidence="3 4">
    <name type="scientific">Cymbomonas tetramitiformis</name>
    <dbReference type="NCBI Taxonomy" id="36881"/>
    <lineage>
        <taxon>Eukaryota</taxon>
        <taxon>Viridiplantae</taxon>
        <taxon>Chlorophyta</taxon>
        <taxon>Pyramimonadophyceae</taxon>
        <taxon>Pyramimonadales</taxon>
        <taxon>Pyramimonadaceae</taxon>
        <taxon>Cymbomonas</taxon>
    </lineage>
</organism>
<sequence length="1200" mass="134785">MKYHHYVIDGCNFLGPGSSTASPTTSDHRVSAVQYFVTPSVPLRCEGEIGIWKTDSLNHAQDVCLYLTECVVVFRQIFTGSTNFCRSFTHVESRLSPGLIVWEKAALVSTCQLYVAKQLFLEEDRLDATPCKGLGVSDFKIQSQPLPCRPSRQTVTPSLQLAAIDCLEDPSCDHFAREGDTGKTVFCFNHSEVAKGVRGTDSLIVEEYSAWKRNVDGSWVFGLLSNSSSSQNTSHSTLLSQDVVSIDSHQMRASVTSDFSIIGGNAECGKYSVITEGVTYSFNHAMYLCRASPHCTVVTRSSRTGATKLCQSYARLKYETQGAPFETALRRGCEFYWHKLAHEDIVSFRPPRCFGQRHSCAAALHRLPVYTRSLEGLPRRVLCDECGNREGVCPVLIERVRYPGLDELSDDIQKQTQHLMENPRRKHKKTRRTYGGTNPSIFVHNGQYYLVYRATDCTRCSSQSADGDWVPDNGYHYHSRIGFCTLQQRAQCEFCGLQVRNCVLIENLGVTYQIRGLHAPIDTIGHLGQEDPRAFSLKGELFILCNIGIRHENLTMRVATTLGPSIQVRRIVLVKITPDGSVLDAVRVRIPLSEVSVDVKNAVPLVSPDGERVYIIHAFVPYQICELDTVSGACTELPELAEKQQTWQPDLLSAGVKRALLQNGGLSGGTGFVRISRGFLGLVHRKQHLELGRLYHHKWLLLSLEPPHLPVWASASFRLPFSRQEELVSDIQFAAGILVNEATGKVLVSYGIADCLSWFAVLDLPAFLLPNATGSVEPLPPFQLIQPLPYEEGPLPGSRPIRLRWEGPITTSEGFAFASRSLLKRLVEDDNFELQIRETMFNRKPFESEKHSQIYSRIIRSHWDLAYAPDITVRMHWDPNLQPAPAGLLVVYLPWEFETLPDQWVQQLNAHADEVWATSEHVRQGFIRCGVKADKVHILHHGAPDEICNLQSTALPMPASHAVGRPKTVRLLYHGGLLWRKGIDLLLKAYFETFTGRDDVLLIIHSSYGDDDVKAYMHNYLKRMEKTSFFAGNKQQNRPKYELSLGLLSSQEKFELLRSANAVVHPSRSEGFGMGIVEAMAHGVPVVMSDYGPQTEFVDNSSGFFFHGQSTPCDLWPCHNNSQAVFNDYWVSQHPYMWGSYNASSLGEVLRYVYDNPAEITRRGMNAKRICERLSWKDMFSTMKARLLQLTKKGQWGNGG</sequence>
<dbReference type="PANTHER" id="PTHR46656:SF3">
    <property type="entry name" value="PUTATIVE-RELATED"/>
    <property type="match status" value="1"/>
</dbReference>
<dbReference type="PANTHER" id="PTHR46656">
    <property type="entry name" value="PUTATIVE-RELATED"/>
    <property type="match status" value="1"/>
</dbReference>
<name>A0AAE0BUX4_9CHLO</name>
<dbReference type="EMBL" id="LGRX02033046">
    <property type="protein sequence ID" value="KAK3243236.1"/>
    <property type="molecule type" value="Genomic_DNA"/>
</dbReference>
<protein>
    <recommendedName>
        <fullName evidence="2">Glycosyl transferase family 1 domain-containing protein</fullName>
    </recommendedName>
</protein>
<evidence type="ECO:0000313" key="3">
    <source>
        <dbReference type="EMBL" id="KAK3243236.1"/>
    </source>
</evidence>
<dbReference type="Gene3D" id="3.40.50.2000">
    <property type="entry name" value="Glycogen Phosphorylase B"/>
    <property type="match status" value="1"/>
</dbReference>
<dbReference type="Gene3D" id="2.115.10.20">
    <property type="entry name" value="Glycosyl hydrolase domain, family 43"/>
    <property type="match status" value="1"/>
</dbReference>
<evidence type="ECO:0000313" key="4">
    <source>
        <dbReference type="Proteomes" id="UP001190700"/>
    </source>
</evidence>
<dbReference type="AlphaFoldDB" id="A0AAE0BUX4"/>
<dbReference type="InterPro" id="IPR001296">
    <property type="entry name" value="Glyco_trans_1"/>
</dbReference>
<dbReference type="GO" id="GO:0016757">
    <property type="term" value="F:glycosyltransferase activity"/>
    <property type="evidence" value="ECO:0007669"/>
    <property type="project" value="UniProtKB-KW"/>
</dbReference>
<dbReference type="Proteomes" id="UP001190700">
    <property type="component" value="Unassembled WGS sequence"/>
</dbReference>
<comment type="caution">
    <text evidence="3">The sequence shown here is derived from an EMBL/GenBank/DDBJ whole genome shotgun (WGS) entry which is preliminary data.</text>
</comment>
<dbReference type="InterPro" id="IPR023296">
    <property type="entry name" value="Glyco_hydro_beta-prop_sf"/>
</dbReference>